<dbReference type="InterPro" id="IPR050834">
    <property type="entry name" value="Glycosyltransf_2"/>
</dbReference>
<dbReference type="AlphaFoldDB" id="A0A1F5TMI9"/>
<evidence type="ECO:0000313" key="3">
    <source>
        <dbReference type="Proteomes" id="UP000177579"/>
    </source>
</evidence>
<evidence type="ECO:0000313" key="2">
    <source>
        <dbReference type="EMBL" id="OGF40029.1"/>
    </source>
</evidence>
<feature type="domain" description="Glycosyltransferase 2-like" evidence="1">
    <location>
        <begin position="3"/>
        <end position="118"/>
    </location>
</feature>
<dbReference type="PANTHER" id="PTHR43685:SF2">
    <property type="entry name" value="GLYCOSYLTRANSFERASE 2-LIKE DOMAIN-CONTAINING PROTEIN"/>
    <property type="match status" value="1"/>
</dbReference>
<dbReference type="InterPro" id="IPR029044">
    <property type="entry name" value="Nucleotide-diphossugar_trans"/>
</dbReference>
<dbReference type="SUPFAM" id="SSF53448">
    <property type="entry name" value="Nucleotide-diphospho-sugar transferases"/>
    <property type="match status" value="1"/>
</dbReference>
<protein>
    <recommendedName>
        <fullName evidence="1">Glycosyltransferase 2-like domain-containing protein</fullName>
    </recommendedName>
</protein>
<dbReference type="CDD" id="cd00761">
    <property type="entry name" value="Glyco_tranf_GTA_type"/>
    <property type="match status" value="1"/>
</dbReference>
<sequence length="233" mass="27559">MVSIIIPLYNQADKIKKCLLSIQNQTYQNYEIVVVNDRSTDELIKIIEWSKNEFGIKIEWMHNQENHGAPYSRNKGFRKSKGEFLLFCDADIILEPDALETMLKTLKENLQASYAYPSHLHGRKLFKLWPFDAEKLKQIPHIHSTAIIRREHFPMLGWDENITRFQDWDLWLTMLEEGHTGIWIDRVLFQIKGGGHTMSSWLPSFTYKWLPFLPGVKKYKKAMEIVKKKHKLN</sequence>
<reference evidence="2 3" key="1">
    <citation type="journal article" date="2016" name="Nat. Commun.">
        <title>Thousands of microbial genomes shed light on interconnected biogeochemical processes in an aquifer system.</title>
        <authorList>
            <person name="Anantharaman K."/>
            <person name="Brown C.T."/>
            <person name="Hug L.A."/>
            <person name="Sharon I."/>
            <person name="Castelle C.J."/>
            <person name="Probst A.J."/>
            <person name="Thomas B.C."/>
            <person name="Singh A."/>
            <person name="Wilkins M.J."/>
            <person name="Karaoz U."/>
            <person name="Brodie E.L."/>
            <person name="Williams K.H."/>
            <person name="Hubbard S.S."/>
            <person name="Banfield J.F."/>
        </authorList>
    </citation>
    <scope>NUCLEOTIDE SEQUENCE [LARGE SCALE GENOMIC DNA]</scope>
</reference>
<accession>A0A1F5TMI9</accession>
<dbReference type="Gene3D" id="3.90.550.10">
    <property type="entry name" value="Spore Coat Polysaccharide Biosynthesis Protein SpsA, Chain A"/>
    <property type="match status" value="1"/>
</dbReference>
<dbReference type="InterPro" id="IPR001173">
    <property type="entry name" value="Glyco_trans_2-like"/>
</dbReference>
<dbReference type="Proteomes" id="UP000177579">
    <property type="component" value="Unassembled WGS sequence"/>
</dbReference>
<gene>
    <name evidence="2" type="ORF">A2531_07445</name>
</gene>
<dbReference type="PANTHER" id="PTHR43685">
    <property type="entry name" value="GLYCOSYLTRANSFERASE"/>
    <property type="match status" value="1"/>
</dbReference>
<organism evidence="2 3">
    <name type="scientific">Candidatus Falkowbacteria bacterium RIFOXYD2_FULL_34_120</name>
    <dbReference type="NCBI Taxonomy" id="1798007"/>
    <lineage>
        <taxon>Bacteria</taxon>
        <taxon>Candidatus Falkowiibacteriota</taxon>
    </lineage>
</organism>
<dbReference type="Pfam" id="PF00535">
    <property type="entry name" value="Glycos_transf_2"/>
    <property type="match status" value="1"/>
</dbReference>
<comment type="caution">
    <text evidence="2">The sequence shown here is derived from an EMBL/GenBank/DDBJ whole genome shotgun (WGS) entry which is preliminary data.</text>
</comment>
<name>A0A1F5TMI9_9BACT</name>
<proteinExistence type="predicted"/>
<evidence type="ECO:0000259" key="1">
    <source>
        <dbReference type="Pfam" id="PF00535"/>
    </source>
</evidence>
<dbReference type="EMBL" id="MFGO01000038">
    <property type="protein sequence ID" value="OGF40029.1"/>
    <property type="molecule type" value="Genomic_DNA"/>
</dbReference>